<dbReference type="EMBL" id="AP022870">
    <property type="protein sequence ID" value="BCB75853.1"/>
    <property type="molecule type" value="Genomic_DNA"/>
</dbReference>
<keyword evidence="1" id="KW-0472">Membrane</keyword>
<feature type="transmembrane region" description="Helical" evidence="1">
    <location>
        <begin position="523"/>
        <end position="541"/>
    </location>
</feature>
<accession>A0A6F8XPV4</accession>
<evidence type="ECO:0000313" key="2">
    <source>
        <dbReference type="EMBL" id="BCB75853.1"/>
    </source>
</evidence>
<feature type="transmembrane region" description="Helical" evidence="1">
    <location>
        <begin position="485"/>
        <end position="503"/>
    </location>
</feature>
<proteinExistence type="predicted"/>
<keyword evidence="1" id="KW-0812">Transmembrane</keyword>
<feature type="transmembrane region" description="Helical" evidence="1">
    <location>
        <begin position="589"/>
        <end position="613"/>
    </location>
</feature>
<organism evidence="2 3">
    <name type="scientific">Phytohabitans flavus</name>
    <dbReference type="NCBI Taxonomy" id="1076124"/>
    <lineage>
        <taxon>Bacteria</taxon>
        <taxon>Bacillati</taxon>
        <taxon>Actinomycetota</taxon>
        <taxon>Actinomycetes</taxon>
        <taxon>Micromonosporales</taxon>
        <taxon>Micromonosporaceae</taxon>
    </lineage>
</organism>
<evidence type="ECO:0000256" key="1">
    <source>
        <dbReference type="SAM" id="Phobius"/>
    </source>
</evidence>
<feature type="transmembrane region" description="Helical" evidence="1">
    <location>
        <begin position="547"/>
        <end position="568"/>
    </location>
</feature>
<feature type="transmembrane region" description="Helical" evidence="1">
    <location>
        <begin position="698"/>
        <end position="722"/>
    </location>
</feature>
<feature type="transmembrane region" description="Helical" evidence="1">
    <location>
        <begin position="445"/>
        <end position="473"/>
    </location>
</feature>
<reference evidence="2 3" key="1">
    <citation type="submission" date="2020-03" db="EMBL/GenBank/DDBJ databases">
        <title>Whole genome shotgun sequence of Phytohabitans flavus NBRC 107702.</title>
        <authorList>
            <person name="Komaki H."/>
            <person name="Tamura T."/>
        </authorList>
    </citation>
    <scope>NUCLEOTIDE SEQUENCE [LARGE SCALE GENOMIC DNA]</scope>
    <source>
        <strain evidence="2 3">NBRC 107702</strain>
    </source>
</reference>
<keyword evidence="1" id="KW-1133">Transmembrane helix</keyword>
<dbReference type="RefSeq" id="WP_173035856.1">
    <property type="nucleotide sequence ID" value="NZ_AP022870.1"/>
</dbReference>
<dbReference type="AlphaFoldDB" id="A0A6F8XPV4"/>
<feature type="transmembrane region" description="Helical" evidence="1">
    <location>
        <begin position="625"/>
        <end position="650"/>
    </location>
</feature>
<dbReference type="KEGG" id="pfla:Pflav_022630"/>
<feature type="transmembrane region" description="Helical" evidence="1">
    <location>
        <begin position="670"/>
        <end position="692"/>
    </location>
</feature>
<keyword evidence="3" id="KW-1185">Reference proteome</keyword>
<name>A0A6F8XPV4_9ACTN</name>
<sequence>MPATDRLRPWPLALLALLVLALVGGAVLAVVLAGGDQQVIGIVVSIGTAIFTPLVTAAGAALWRRRHWQGIDQDAALDAAADDLARAVRRQWEAAVADRQLLGPIPVRWEWSSGSVSGQVDDAVGRGGLAHGRFAPLPGTAPATADTVRAGGLPELFAVYAGIASGRTTVLGGPGAGKSAAAILTVLEALVHRAALAPAERAAVPVPVLVTPQGWDPEREPLDAWLAARIASDFRFLRAPKYGPDVARRLVEERRVALFLDGFDELAAPVRPAALEALDAQATGRLVLFSRTGEYAEAVRRFRLRGAATLELRPVPSTVATDYLARWQLAEPPPEWRRLLDRLGAEPASPLAQALSSPLTVTLLRDTFPEPAELDELLAPDRFATPGEVEDHLLDRVLPAAYRRRPGKPPGRYDLDQARRWLVFLAVAMDRDGTRDLAWWRVHRWAAAVVRVVATTLLGALTAAATTAVIARFTEDFGERDTIDSGPAAVIGLFLGLAIGLAIERRESPVGGLTGTSGHRFNLGMALVAGIAAWIATVLTVGPTIGAVGLVVAIGAALAAGAATGFVSQTGVPPSGPGLPPQSGAAGTLRAGLTLGLPAGFATGVPIGLFTGIPVGLSDGAPAGLVTGIVIGATFILAFGLVDGFSAASLDVAAPLDPVSAWRQDGRRSLAVGGVFGLAVGVAAGVTDAMAMARHDPLYVAVGVGLVTGVAVGVATTIAAALTVSSTWRTTLAFLQLRVRGDGPARGMTFLEDAHRRSVLRVVGSVYQFRHARLQDRLAQNGRP</sequence>
<reference evidence="2 3" key="2">
    <citation type="submission" date="2020-03" db="EMBL/GenBank/DDBJ databases">
        <authorList>
            <person name="Ichikawa N."/>
            <person name="Kimura A."/>
            <person name="Kitahashi Y."/>
            <person name="Uohara A."/>
        </authorList>
    </citation>
    <scope>NUCLEOTIDE SEQUENCE [LARGE SCALE GENOMIC DNA]</scope>
    <source>
        <strain evidence="2 3">NBRC 107702</strain>
    </source>
</reference>
<protein>
    <recommendedName>
        <fullName evidence="4">NACHT domain-containing protein</fullName>
    </recommendedName>
</protein>
<dbReference type="Proteomes" id="UP000502508">
    <property type="component" value="Chromosome"/>
</dbReference>
<gene>
    <name evidence="2" type="ORF">Pflav_022630</name>
</gene>
<evidence type="ECO:0008006" key="4">
    <source>
        <dbReference type="Google" id="ProtNLM"/>
    </source>
</evidence>
<feature type="transmembrane region" description="Helical" evidence="1">
    <location>
        <begin position="39"/>
        <end position="63"/>
    </location>
</feature>
<evidence type="ECO:0000313" key="3">
    <source>
        <dbReference type="Proteomes" id="UP000502508"/>
    </source>
</evidence>